<dbReference type="EMBL" id="MCFK01002680">
    <property type="protein sequence ID" value="RKF63258.1"/>
    <property type="molecule type" value="Genomic_DNA"/>
</dbReference>
<dbReference type="Proteomes" id="UP000286134">
    <property type="component" value="Unassembled WGS sequence"/>
</dbReference>
<proteinExistence type="predicted"/>
<comment type="caution">
    <text evidence="2">The sequence shown here is derived from an EMBL/GenBank/DDBJ whole genome shotgun (WGS) entry which is preliminary data.</text>
</comment>
<accession>A0A420I0Q4</accession>
<protein>
    <submittedName>
        <fullName evidence="2">Uncharacterized protein</fullName>
    </submittedName>
</protein>
<organism evidence="2 3">
    <name type="scientific">Erysiphe neolycopersici</name>
    <dbReference type="NCBI Taxonomy" id="212602"/>
    <lineage>
        <taxon>Eukaryota</taxon>
        <taxon>Fungi</taxon>
        <taxon>Dikarya</taxon>
        <taxon>Ascomycota</taxon>
        <taxon>Pezizomycotina</taxon>
        <taxon>Leotiomycetes</taxon>
        <taxon>Erysiphales</taxon>
        <taxon>Erysiphaceae</taxon>
        <taxon>Erysiphe</taxon>
    </lineage>
</organism>
<name>A0A420I0Q4_9PEZI</name>
<feature type="region of interest" description="Disordered" evidence="1">
    <location>
        <begin position="142"/>
        <end position="208"/>
    </location>
</feature>
<feature type="region of interest" description="Disordered" evidence="1">
    <location>
        <begin position="654"/>
        <end position="685"/>
    </location>
</feature>
<keyword evidence="3" id="KW-1185">Reference proteome</keyword>
<dbReference type="STRING" id="212602.A0A420I0Q4"/>
<feature type="region of interest" description="Disordered" evidence="1">
    <location>
        <begin position="33"/>
        <end position="59"/>
    </location>
</feature>
<feature type="compositionally biased region" description="Basic and acidic residues" evidence="1">
    <location>
        <begin position="654"/>
        <end position="679"/>
    </location>
</feature>
<dbReference type="OrthoDB" id="5151921at2759"/>
<feature type="compositionally biased region" description="Polar residues" evidence="1">
    <location>
        <begin position="44"/>
        <end position="59"/>
    </location>
</feature>
<gene>
    <name evidence="2" type="ORF">OnM2_026035</name>
</gene>
<evidence type="ECO:0000313" key="2">
    <source>
        <dbReference type="EMBL" id="RKF63258.1"/>
    </source>
</evidence>
<evidence type="ECO:0000313" key="3">
    <source>
        <dbReference type="Proteomes" id="UP000286134"/>
    </source>
</evidence>
<dbReference type="AlphaFoldDB" id="A0A420I0Q4"/>
<evidence type="ECO:0000256" key="1">
    <source>
        <dbReference type="SAM" id="MobiDB-lite"/>
    </source>
</evidence>
<reference evidence="2 3" key="1">
    <citation type="journal article" date="2018" name="BMC Genomics">
        <title>Comparative genome analyses reveal sequence features reflecting distinct modes of host-adaptation between dicot and monocot powdery mildew.</title>
        <authorList>
            <person name="Wu Y."/>
            <person name="Ma X."/>
            <person name="Pan Z."/>
            <person name="Kale S.D."/>
            <person name="Song Y."/>
            <person name="King H."/>
            <person name="Zhang Q."/>
            <person name="Presley C."/>
            <person name="Deng X."/>
            <person name="Wei C.I."/>
            <person name="Xiao S."/>
        </authorList>
    </citation>
    <scope>NUCLEOTIDE SEQUENCE [LARGE SCALE GENOMIC DNA]</scope>
    <source>
        <strain evidence="2">UMSG2</strain>
    </source>
</reference>
<sequence length="1142" mass="128159">MNANENHRKLRRWAEAKSVDNFGNDWNSIKDFHLSQPPFRSKRPQQPSSRTFPSAGNSQLLSNTAVVSINNRNLPALPKEEDFRSRANSFEYNDESRFSSSNVIRRHQYPSPPPKKTAPQRCLSKFVKPQTEGNIKKSFVAHPDSLVPGRSRRRADDRETVFKSSTSQQKIGLNDPQKQMSHSSISPCTSPRTSNHSQKTFPFSKSYSNPMMSREKPWGNVMVERPSTSGYNHVVTSASDKPLPFVPSQDNYQREEENENRLKVEHFCKEFFEFESSSKTLNQDHDGIGWKTSFLDPISEPSSNSNSIDINLTELSKPQLPNLSRISLFGTDIFSHLESENLHTNVKDVQRSPTVISDLKLFPLAEDKYDSDTHHVFDKVAGPKTLHSRLEIGVVNADPSSSKTNSIGSVTSSSPHNMDSEIIIQGLNKFSKITSEDTLQKTEVDKNRNSHEIQNVQSKDSIRGFCQGLTENTKIFTYDGSIAKSTEKTHTELDSSKVSLNPIIAYDQEIKVKPCEKEEISEKPGLVSIKNPTVSESVPIQKTIINNDDYDKIPKSSVSNEFLQPEKIQEPSELNDKSVSSLSEKFLDPNIALITKNITIEELEKYHSVAQNSPSNINSDTLPFDLKTTTKNSAYEHGRSKKFEPPDHEILIEARNSENPKDSENSENSMHSELDDKPTVDPISGYLSNYEDEKLQQDIVKSLNPHHDDRDDNFDQVPELLNSAEDHINTYLPSEYDNYWASTMNSKSNRHSISNTSQLPIEKNFEALPMASPEDDTLFVAPPSPRRQNDSALLRPQSSISTYYPTEDDNYLVSPISVLSPQSDFKCEPQDSTPVSPISVASDFSTRCKVQSDLNLANKSLSTFNDKTTSLELSRKHDSKRHVGSIADNFEKNIEEIDASFTQTENAYNLQSFLLDQDLSYSAQPTSRMLPKASLHDISPEQSCANKDLFPISSVPIPFQSPFSTSPLSAGRLPSFRETLKIKSSQQKTQTFDDMREIFANFDIGLGIWIRELKKKHSEYEIPIASLKSSDLCETGTYIHAREKLTSGNYIALLPHNENFIDVNLSSLPHPSNIKFTLGSHVSNTQNIYPTNKFKSQQFQAKGKDLFHTAGILSGKAGKAGKGLLAKGKNKLLSTGASDKID</sequence>
<feature type="region of interest" description="Disordered" evidence="1">
    <location>
        <begin position="92"/>
        <end position="120"/>
    </location>
</feature>
<feature type="compositionally biased region" description="Polar residues" evidence="1">
    <location>
        <begin position="162"/>
        <end position="208"/>
    </location>
</feature>